<keyword evidence="7 8" id="KW-0119">Carbohydrate metabolism</keyword>
<evidence type="ECO:0000313" key="12">
    <source>
        <dbReference type="Proteomes" id="UP000001522"/>
    </source>
</evidence>
<dbReference type="eggNOG" id="COG0158">
    <property type="taxonomic scope" value="Bacteria"/>
</dbReference>
<dbReference type="GO" id="GO:0006000">
    <property type="term" value="P:fructose metabolic process"/>
    <property type="evidence" value="ECO:0007669"/>
    <property type="project" value="TreeGrafter"/>
</dbReference>
<dbReference type="PRINTS" id="PR01958">
    <property type="entry name" value="S17BPHPHTASE"/>
</dbReference>
<dbReference type="UniPathway" id="UPA00138"/>
<dbReference type="Pfam" id="PF18913">
    <property type="entry name" value="FBPase_C"/>
    <property type="match status" value="1"/>
</dbReference>
<dbReference type="GO" id="GO:0000287">
    <property type="term" value="F:magnesium ion binding"/>
    <property type="evidence" value="ECO:0007669"/>
    <property type="project" value="UniProtKB-UniRule"/>
</dbReference>
<dbReference type="STRING" id="679897.HMU00290"/>
<evidence type="ECO:0000256" key="1">
    <source>
        <dbReference type="ARBA" id="ARBA00001273"/>
    </source>
</evidence>
<comment type="caution">
    <text evidence="8">Lacks conserved residue(s) required for the propagation of feature annotation.</text>
</comment>
<dbReference type="HOGENOM" id="CLU_039977_3_0_7"/>
<feature type="binding site" evidence="8">
    <location>
        <position position="82"/>
    </location>
    <ligand>
        <name>Mg(2+)</name>
        <dbReference type="ChEBI" id="CHEBI:18420"/>
        <label>2</label>
    </ligand>
</feature>
<dbReference type="PANTHER" id="PTHR11556:SF35">
    <property type="entry name" value="SEDOHEPTULOSE-1,7-BISPHOSPHATASE, CHLOROPLASTIC"/>
    <property type="match status" value="1"/>
</dbReference>
<sequence length="276" mass="30550">MQQIFDTLKHIALEIHALLQDSNTTYLESTNSTGDVQLQVDVIADKLIEERLLALPSVRGVASEEKPNAIEKAEGEFLIAYDPLDGSSLVDSNLSIGSIFGIYAQDFQGKNLIASAYIIYGPRTEIVFAHKNISYQSYNGKQWIQKPTPKLQTKGKISATGGTQKHWSKEHKALIESFFAAGYRLRYSGGMVPDLHQILIKGGGIFSYPATSDAPKGKLRKLFEVFPFAYIYELCGGEAIGENGVRLLDLPCAHLHDTTPCYFGSLEEIALFKEKK</sequence>
<evidence type="ECO:0000256" key="7">
    <source>
        <dbReference type="ARBA" id="ARBA00023277"/>
    </source>
</evidence>
<evidence type="ECO:0000256" key="3">
    <source>
        <dbReference type="ARBA" id="ARBA00022490"/>
    </source>
</evidence>
<dbReference type="Proteomes" id="UP000001522">
    <property type="component" value="Chromosome"/>
</dbReference>
<evidence type="ECO:0000256" key="6">
    <source>
        <dbReference type="ARBA" id="ARBA00022842"/>
    </source>
</evidence>
<feature type="binding site" evidence="8">
    <location>
        <begin position="85"/>
        <end position="88"/>
    </location>
    <ligand>
        <name>substrate</name>
    </ligand>
</feature>
<dbReference type="InterPro" id="IPR028343">
    <property type="entry name" value="FBPtase"/>
</dbReference>
<dbReference type="GO" id="GO:0005829">
    <property type="term" value="C:cytosol"/>
    <property type="evidence" value="ECO:0007669"/>
    <property type="project" value="TreeGrafter"/>
</dbReference>
<keyword evidence="4 8" id="KW-0479">Metal-binding</keyword>
<dbReference type="GO" id="GO:0030388">
    <property type="term" value="P:fructose 1,6-bisphosphate metabolic process"/>
    <property type="evidence" value="ECO:0007669"/>
    <property type="project" value="TreeGrafter"/>
</dbReference>
<dbReference type="EMBL" id="FN555004">
    <property type="protein sequence ID" value="CBG39293.1"/>
    <property type="molecule type" value="Genomic_DNA"/>
</dbReference>
<reference evidence="11 12" key="1">
    <citation type="journal article" date="2010" name="BMC Genomics">
        <title>Comparative genomics and proteomics of Helicobacter mustelae, an ulcerogenic and carcinogenic gastric pathogen.</title>
        <authorList>
            <person name="O'Toole P.W."/>
            <person name="Snelling W.J."/>
            <person name="Canchaya C."/>
            <person name="Forde B.M."/>
            <person name="Hardie K.R."/>
            <person name="Josenhans C."/>
            <person name="Graham R.L.J."/>
            <person name="McMullan G."/>
            <person name="Parkhill J."/>
            <person name="Belda E."/>
            <person name="Bentley S.D."/>
        </authorList>
    </citation>
    <scope>NUCLEOTIDE SEQUENCE [LARGE SCALE GENOMIC DNA]</scope>
    <source>
        <strain evidence="12">ATCC 43772 / LMG 18044 / NCTC 12198 / 12198</strain>
    </source>
</reference>
<dbReference type="HAMAP" id="MF_01855">
    <property type="entry name" value="FBPase_class1"/>
    <property type="match status" value="1"/>
</dbReference>
<evidence type="ECO:0000256" key="2">
    <source>
        <dbReference type="ARBA" id="ARBA00010941"/>
    </source>
</evidence>
<name>D3UFM2_HELM1</name>
<comment type="catalytic activity">
    <reaction evidence="1 8">
        <text>beta-D-fructose 1,6-bisphosphate + H2O = beta-D-fructose 6-phosphate + phosphate</text>
        <dbReference type="Rhea" id="RHEA:11064"/>
        <dbReference type="ChEBI" id="CHEBI:15377"/>
        <dbReference type="ChEBI" id="CHEBI:32966"/>
        <dbReference type="ChEBI" id="CHEBI:43474"/>
        <dbReference type="ChEBI" id="CHEBI:57634"/>
        <dbReference type="EC" id="3.1.3.11"/>
    </reaction>
</comment>
<dbReference type="InterPro" id="IPR044015">
    <property type="entry name" value="FBPase_C_dom"/>
</dbReference>
<dbReference type="PIRSF" id="PIRSF500210">
    <property type="entry name" value="FBPtase"/>
    <property type="match status" value="1"/>
</dbReference>
<comment type="similarity">
    <text evidence="2 8">Belongs to the FBPase class 1 family.</text>
</comment>
<feature type="binding site" evidence="8">
    <location>
        <position position="84"/>
    </location>
    <ligand>
        <name>Mg(2+)</name>
        <dbReference type="ChEBI" id="CHEBI:18420"/>
        <label>1</label>
    </ligand>
</feature>
<dbReference type="KEGG" id="hms:HMU00290"/>
<evidence type="ECO:0000256" key="4">
    <source>
        <dbReference type="ARBA" id="ARBA00022723"/>
    </source>
</evidence>
<dbReference type="GO" id="GO:0006002">
    <property type="term" value="P:fructose 6-phosphate metabolic process"/>
    <property type="evidence" value="ECO:0007669"/>
    <property type="project" value="TreeGrafter"/>
</dbReference>
<dbReference type="GO" id="GO:0042132">
    <property type="term" value="F:fructose 1,6-bisphosphate 1-phosphatase activity"/>
    <property type="evidence" value="ECO:0007669"/>
    <property type="project" value="UniProtKB-UniRule"/>
</dbReference>
<accession>D3UFM2</accession>
<dbReference type="EC" id="3.1.3.11" evidence="8"/>
<keyword evidence="12" id="KW-1185">Reference proteome</keyword>
<dbReference type="InterPro" id="IPR000146">
    <property type="entry name" value="FBPase_class-1"/>
</dbReference>
<dbReference type="InterPro" id="IPR033391">
    <property type="entry name" value="FBPase_N"/>
</dbReference>
<evidence type="ECO:0000259" key="10">
    <source>
        <dbReference type="Pfam" id="PF18913"/>
    </source>
</evidence>
<protein>
    <recommendedName>
        <fullName evidence="8">Fructose-1,6-bisphosphatase class 1</fullName>
        <shortName evidence="8">FBPase class 1</shortName>
        <ecNumber evidence="8">3.1.3.11</ecNumber>
    </recommendedName>
    <alternativeName>
        <fullName evidence="8">D-fructose-1,6-bisphosphate 1-phosphohydrolase class 1</fullName>
    </alternativeName>
</protein>
<comment type="cofactor">
    <cofactor evidence="8">
        <name>Mg(2+)</name>
        <dbReference type="ChEBI" id="CHEBI:18420"/>
    </cofactor>
    <text evidence="8">Binds 2 magnesium ions per subunit.</text>
</comment>
<dbReference type="InterPro" id="IPR023079">
    <property type="entry name" value="SBPase"/>
</dbReference>
<feature type="binding site" evidence="8">
    <location>
        <position position="187"/>
    </location>
    <ligand>
        <name>substrate</name>
    </ligand>
</feature>
<feature type="binding site" evidence="8">
    <location>
        <position position="85"/>
    </location>
    <ligand>
        <name>Mg(2+)</name>
        <dbReference type="ChEBI" id="CHEBI:18420"/>
        <label>2</label>
    </ligand>
</feature>
<feature type="binding site" evidence="8">
    <location>
        <position position="224"/>
    </location>
    <ligand>
        <name>Mg(2+)</name>
        <dbReference type="ChEBI" id="CHEBI:18420"/>
        <label>2</label>
    </ligand>
</feature>
<dbReference type="PANTHER" id="PTHR11556">
    <property type="entry name" value="FRUCTOSE-1,6-BISPHOSPHATASE-RELATED"/>
    <property type="match status" value="1"/>
</dbReference>
<keyword evidence="6 8" id="KW-0460">Magnesium</keyword>
<evidence type="ECO:0000313" key="11">
    <source>
        <dbReference type="EMBL" id="CBG39293.1"/>
    </source>
</evidence>
<feature type="binding site" evidence="8">
    <location>
        <position position="218"/>
    </location>
    <ligand>
        <name>substrate</name>
    </ligand>
</feature>
<gene>
    <name evidence="8 11" type="primary">fbp</name>
    <name evidence="11" type="ordered locus">HMU00290</name>
</gene>
<comment type="pathway">
    <text evidence="8">Carbohydrate biosynthesis; gluconeogenesis.</text>
</comment>
<dbReference type="Gene3D" id="3.30.540.10">
    <property type="entry name" value="Fructose-1,6-Bisphosphatase, subunit A, domain 1"/>
    <property type="match status" value="1"/>
</dbReference>
<feature type="domain" description="Fructose-1-6-bisphosphatase class 1 C-terminal" evidence="10">
    <location>
        <begin position="152"/>
        <end position="272"/>
    </location>
</feature>
<evidence type="ECO:0000259" key="9">
    <source>
        <dbReference type="Pfam" id="PF00316"/>
    </source>
</evidence>
<dbReference type="Pfam" id="PF00316">
    <property type="entry name" value="FBPase"/>
    <property type="match status" value="1"/>
</dbReference>
<organism evidence="11 12">
    <name type="scientific">Helicobacter mustelae (strain ATCC 43772 / CCUG 25715 / CIP 103759 / LMG 18044 / NCTC 12198 / R85-136P)</name>
    <name type="common">Campylobacter mustelae</name>
    <dbReference type="NCBI Taxonomy" id="679897"/>
    <lineage>
        <taxon>Bacteria</taxon>
        <taxon>Pseudomonadati</taxon>
        <taxon>Campylobacterota</taxon>
        <taxon>Epsilonproteobacteria</taxon>
        <taxon>Campylobacterales</taxon>
        <taxon>Helicobacteraceae</taxon>
        <taxon>Helicobacter</taxon>
    </lineage>
</organism>
<keyword evidence="5 8" id="KW-0378">Hydrolase</keyword>
<feature type="binding site" evidence="8">
    <location>
        <position position="82"/>
    </location>
    <ligand>
        <name>Mg(2+)</name>
        <dbReference type="ChEBI" id="CHEBI:18420"/>
        <label>1</label>
    </ligand>
</feature>
<dbReference type="GO" id="GO:0005986">
    <property type="term" value="P:sucrose biosynthetic process"/>
    <property type="evidence" value="ECO:0007669"/>
    <property type="project" value="TreeGrafter"/>
</dbReference>
<proteinExistence type="inferred from homology"/>
<keyword evidence="3 8" id="KW-0963">Cytoplasm</keyword>
<comment type="subcellular location">
    <subcellularLocation>
        <location evidence="8">Cytoplasm</location>
    </subcellularLocation>
</comment>
<evidence type="ECO:0000256" key="5">
    <source>
        <dbReference type="ARBA" id="ARBA00022801"/>
    </source>
</evidence>
<dbReference type="NCBIfam" id="NF006784">
    <property type="entry name" value="PRK09293.2-5"/>
    <property type="match status" value="1"/>
</dbReference>
<dbReference type="AlphaFoldDB" id="D3UFM2"/>
<dbReference type="PIRSF" id="PIRSF000904">
    <property type="entry name" value="FBPtase_SBPase"/>
    <property type="match status" value="1"/>
</dbReference>
<feature type="binding site" evidence="8">
    <location>
        <position position="64"/>
    </location>
    <ligand>
        <name>Mg(2+)</name>
        <dbReference type="ChEBI" id="CHEBI:18420"/>
        <label>1</label>
    </ligand>
</feature>
<dbReference type="SUPFAM" id="SSF56655">
    <property type="entry name" value="Carbohydrate phosphatase"/>
    <property type="match status" value="1"/>
</dbReference>
<comment type="subunit">
    <text evidence="8">Homotetramer.</text>
</comment>
<dbReference type="RefSeq" id="WP_013022393.1">
    <property type="nucleotide sequence ID" value="NC_013949.1"/>
</dbReference>
<feature type="domain" description="Fructose-1-6-bisphosphatase class I N-terminal" evidence="9">
    <location>
        <begin position="29"/>
        <end position="131"/>
    </location>
</feature>
<dbReference type="GO" id="GO:0006094">
    <property type="term" value="P:gluconeogenesis"/>
    <property type="evidence" value="ECO:0007669"/>
    <property type="project" value="UniProtKB-UniRule"/>
</dbReference>
<evidence type="ECO:0000256" key="8">
    <source>
        <dbReference type="HAMAP-Rule" id="MF_01855"/>
    </source>
</evidence>
<dbReference type="Gene3D" id="3.40.190.80">
    <property type="match status" value="1"/>
</dbReference>